<dbReference type="PANTHER" id="PTHR36729:SF2">
    <property type="entry name" value="EXPRESSED PROTEIN"/>
    <property type="match status" value="1"/>
</dbReference>
<dbReference type="PANTHER" id="PTHR36729">
    <property type="entry name" value="EXPRESSED PROTEIN"/>
    <property type="match status" value="1"/>
</dbReference>
<evidence type="ECO:0000313" key="2">
    <source>
        <dbReference type="EMBL" id="HGG00625.1"/>
    </source>
</evidence>
<organism evidence="2">
    <name type="scientific">Planktothricoides sp. SpSt-374</name>
    <dbReference type="NCBI Taxonomy" id="2282167"/>
    <lineage>
        <taxon>Bacteria</taxon>
        <taxon>Bacillati</taxon>
        <taxon>Cyanobacteriota</taxon>
        <taxon>Cyanophyceae</taxon>
        <taxon>Oscillatoriophycideae</taxon>
        <taxon>Oscillatoriales</taxon>
        <taxon>Oscillatoriaceae</taxon>
        <taxon>Planktothricoides</taxon>
    </lineage>
</organism>
<sequence length="103" mass="11588">MSNYRFSSQSGRLEQYTVKRPQEVLLVNVIVEGQEDEIMIFKGYSSSLMRPTAFDPDVPVLPDGAEIVTIARLKAPYNPSSPQYIQQNLTWEAMQPLLAQVGV</sequence>
<comment type="caution">
    <text evidence="2">The sequence shown here is derived from an EMBL/GenBank/DDBJ whole genome shotgun (WGS) entry which is preliminary data.</text>
</comment>
<protein>
    <recommendedName>
        <fullName evidence="1">DUF7734 domain-containing protein</fullName>
    </recommendedName>
</protein>
<dbReference type="InterPro" id="IPR056636">
    <property type="entry name" value="DUF7734"/>
</dbReference>
<accession>A0A7C3ZJT0</accession>
<feature type="domain" description="DUF7734" evidence="1">
    <location>
        <begin position="12"/>
        <end position="98"/>
    </location>
</feature>
<proteinExistence type="predicted"/>
<dbReference type="Pfam" id="PF24869">
    <property type="entry name" value="DUF7734"/>
    <property type="match status" value="1"/>
</dbReference>
<dbReference type="EMBL" id="DSPX01000081">
    <property type="protein sequence ID" value="HGG00625.1"/>
    <property type="molecule type" value="Genomic_DNA"/>
</dbReference>
<evidence type="ECO:0000259" key="1">
    <source>
        <dbReference type="Pfam" id="PF24869"/>
    </source>
</evidence>
<gene>
    <name evidence="2" type="ORF">ENR15_08225</name>
</gene>
<dbReference type="AlphaFoldDB" id="A0A7C3ZJT0"/>
<reference evidence="2" key="1">
    <citation type="journal article" date="2020" name="mSystems">
        <title>Genome- and Community-Level Interaction Insights into Carbon Utilization and Element Cycling Functions of Hydrothermarchaeota in Hydrothermal Sediment.</title>
        <authorList>
            <person name="Zhou Z."/>
            <person name="Liu Y."/>
            <person name="Xu W."/>
            <person name="Pan J."/>
            <person name="Luo Z.H."/>
            <person name="Li M."/>
        </authorList>
    </citation>
    <scope>NUCLEOTIDE SEQUENCE [LARGE SCALE GENOMIC DNA]</scope>
    <source>
        <strain evidence="2">SpSt-374</strain>
    </source>
</reference>
<name>A0A7C3ZJT0_9CYAN</name>